<reference evidence="4" key="1">
    <citation type="journal article" date="2019" name="Int. J. Syst. Evol. Microbiol.">
        <title>The Global Catalogue of Microorganisms (GCM) 10K type strain sequencing project: providing services to taxonomists for standard genome sequencing and annotation.</title>
        <authorList>
            <consortium name="The Broad Institute Genomics Platform"/>
            <consortium name="The Broad Institute Genome Sequencing Center for Infectious Disease"/>
            <person name="Wu L."/>
            <person name="Ma J."/>
        </authorList>
    </citation>
    <scope>NUCLEOTIDE SEQUENCE [LARGE SCALE GENOMIC DNA]</scope>
    <source>
        <strain evidence="4">KCTC 42087</strain>
    </source>
</reference>
<dbReference type="EMBL" id="JBHSON010000079">
    <property type="protein sequence ID" value="MFC5752027.1"/>
    <property type="molecule type" value="Genomic_DNA"/>
</dbReference>
<feature type="transmembrane region" description="Helical" evidence="2">
    <location>
        <begin position="43"/>
        <end position="62"/>
    </location>
</feature>
<accession>A0ABW1ABM2</accession>
<organism evidence="3 4">
    <name type="scientific">Actinomadura rugatobispora</name>
    <dbReference type="NCBI Taxonomy" id="1994"/>
    <lineage>
        <taxon>Bacteria</taxon>
        <taxon>Bacillati</taxon>
        <taxon>Actinomycetota</taxon>
        <taxon>Actinomycetes</taxon>
        <taxon>Streptosporangiales</taxon>
        <taxon>Thermomonosporaceae</taxon>
        <taxon>Actinomadura</taxon>
    </lineage>
</organism>
<name>A0ABW1ABM2_9ACTN</name>
<evidence type="ECO:0008006" key="5">
    <source>
        <dbReference type="Google" id="ProtNLM"/>
    </source>
</evidence>
<feature type="region of interest" description="Disordered" evidence="1">
    <location>
        <begin position="126"/>
        <end position="153"/>
    </location>
</feature>
<keyword evidence="4" id="KW-1185">Reference proteome</keyword>
<evidence type="ECO:0000313" key="3">
    <source>
        <dbReference type="EMBL" id="MFC5752027.1"/>
    </source>
</evidence>
<keyword evidence="2" id="KW-0472">Membrane</keyword>
<keyword evidence="2" id="KW-1133">Transmembrane helix</keyword>
<gene>
    <name evidence="3" type="ORF">ACFPZN_41000</name>
</gene>
<evidence type="ECO:0000256" key="2">
    <source>
        <dbReference type="SAM" id="Phobius"/>
    </source>
</evidence>
<feature type="transmembrane region" description="Helical" evidence="2">
    <location>
        <begin position="97"/>
        <end position="115"/>
    </location>
</feature>
<comment type="caution">
    <text evidence="3">The sequence shown here is derived from an EMBL/GenBank/DDBJ whole genome shotgun (WGS) entry which is preliminary data.</text>
</comment>
<evidence type="ECO:0000256" key="1">
    <source>
        <dbReference type="SAM" id="MobiDB-lite"/>
    </source>
</evidence>
<sequence>MSKRPMTVTAAAALEAAEGAAAVAGGLFVGWETIIGEPVDPASAIGVTVLALGGGLGMLACARGLLRAEPWSRAPTVLTQLFALPIVWALWQSQQYAVAVPLGLVAILALITVLSPPSTAWLVQLAEDDDEPAAPGENEPGQDTAPPRSDKKA</sequence>
<dbReference type="Proteomes" id="UP001596074">
    <property type="component" value="Unassembled WGS sequence"/>
</dbReference>
<protein>
    <recommendedName>
        <fullName evidence="5">Integral membrane protein</fullName>
    </recommendedName>
</protein>
<dbReference type="RefSeq" id="WP_378287989.1">
    <property type="nucleotide sequence ID" value="NZ_JBHSON010000079.1"/>
</dbReference>
<proteinExistence type="predicted"/>
<keyword evidence="2" id="KW-0812">Transmembrane</keyword>
<evidence type="ECO:0000313" key="4">
    <source>
        <dbReference type="Proteomes" id="UP001596074"/>
    </source>
</evidence>